<feature type="compositionally biased region" description="Gly residues" evidence="1">
    <location>
        <begin position="105"/>
        <end position="115"/>
    </location>
</feature>
<reference evidence="3" key="1">
    <citation type="journal article" date="2019" name="Int. J. Syst. Evol. Microbiol.">
        <title>The Global Catalogue of Microorganisms (GCM) 10K type strain sequencing project: providing services to taxonomists for standard genome sequencing and annotation.</title>
        <authorList>
            <consortium name="The Broad Institute Genomics Platform"/>
            <consortium name="The Broad Institute Genome Sequencing Center for Infectious Disease"/>
            <person name="Wu L."/>
            <person name="Ma J."/>
        </authorList>
    </citation>
    <scope>NUCLEOTIDE SEQUENCE [LARGE SCALE GENOMIC DNA]</scope>
    <source>
        <strain evidence="3">JCM 4816</strain>
    </source>
</reference>
<sequence length="115" mass="11762">MQAPRAFACAGPGLGAVAVRKPERATRSGTKRRALSFTAGPVLRFCGVVRAPWGPGSPGAALPARAPARFVAGTVRAEGRKRPGASEGRPRRSRRPRPRAAGGTEAPGGGNRIAG</sequence>
<accession>A0ABP6TGW3</accession>
<evidence type="ECO:0000256" key="1">
    <source>
        <dbReference type="SAM" id="MobiDB-lite"/>
    </source>
</evidence>
<comment type="caution">
    <text evidence="2">The sequence shown here is derived from an EMBL/GenBank/DDBJ whole genome shotgun (WGS) entry which is preliminary data.</text>
</comment>
<dbReference type="EMBL" id="BAAAXF010000016">
    <property type="protein sequence ID" value="GAA3494452.1"/>
    <property type="molecule type" value="Genomic_DNA"/>
</dbReference>
<dbReference type="Proteomes" id="UP001501455">
    <property type="component" value="Unassembled WGS sequence"/>
</dbReference>
<proteinExistence type="predicted"/>
<evidence type="ECO:0000313" key="3">
    <source>
        <dbReference type="Proteomes" id="UP001501455"/>
    </source>
</evidence>
<organism evidence="2 3">
    <name type="scientific">Streptomyces prasinosporus</name>
    <dbReference type="NCBI Taxonomy" id="68256"/>
    <lineage>
        <taxon>Bacteria</taxon>
        <taxon>Bacillati</taxon>
        <taxon>Actinomycetota</taxon>
        <taxon>Actinomycetes</taxon>
        <taxon>Kitasatosporales</taxon>
        <taxon>Streptomycetaceae</taxon>
        <taxon>Streptomyces</taxon>
        <taxon>Streptomyces albogriseolus group</taxon>
    </lineage>
</organism>
<gene>
    <name evidence="2" type="ORF">GCM10019016_015520</name>
</gene>
<keyword evidence="3" id="KW-1185">Reference proteome</keyword>
<evidence type="ECO:0000313" key="2">
    <source>
        <dbReference type="EMBL" id="GAA3494452.1"/>
    </source>
</evidence>
<name>A0ABP6TGW3_9ACTN</name>
<feature type="region of interest" description="Disordered" evidence="1">
    <location>
        <begin position="73"/>
        <end position="115"/>
    </location>
</feature>
<protein>
    <submittedName>
        <fullName evidence="2">Uncharacterized protein</fullName>
    </submittedName>
</protein>